<dbReference type="EMBL" id="QGKW02001911">
    <property type="protein sequence ID" value="KAF2566023.1"/>
    <property type="molecule type" value="Genomic_DNA"/>
</dbReference>
<proteinExistence type="predicted"/>
<dbReference type="CDD" id="cd00121">
    <property type="entry name" value="MATH"/>
    <property type="match status" value="4"/>
</dbReference>
<feature type="domain" description="MATH" evidence="1">
    <location>
        <begin position="173"/>
        <end position="300"/>
    </location>
</feature>
<dbReference type="Pfam" id="PF00917">
    <property type="entry name" value="MATH"/>
    <property type="match status" value="1"/>
</dbReference>
<organism evidence="2 3">
    <name type="scientific">Brassica cretica</name>
    <name type="common">Mustard</name>
    <dbReference type="NCBI Taxonomy" id="69181"/>
    <lineage>
        <taxon>Eukaryota</taxon>
        <taxon>Viridiplantae</taxon>
        <taxon>Streptophyta</taxon>
        <taxon>Embryophyta</taxon>
        <taxon>Tracheophyta</taxon>
        <taxon>Spermatophyta</taxon>
        <taxon>Magnoliopsida</taxon>
        <taxon>eudicotyledons</taxon>
        <taxon>Gunneridae</taxon>
        <taxon>Pentapetalae</taxon>
        <taxon>rosids</taxon>
        <taxon>malvids</taxon>
        <taxon>Brassicales</taxon>
        <taxon>Brassicaceae</taxon>
        <taxon>Brassiceae</taxon>
        <taxon>Brassica</taxon>
    </lineage>
</organism>
<reference evidence="2" key="1">
    <citation type="submission" date="2019-12" db="EMBL/GenBank/DDBJ databases">
        <title>Genome sequencing and annotation of Brassica cretica.</title>
        <authorList>
            <person name="Studholme D.J."/>
            <person name="Sarris P.F."/>
        </authorList>
    </citation>
    <scope>NUCLEOTIDE SEQUENCE</scope>
    <source>
        <strain evidence="2">PFS-001/15</strain>
        <tissue evidence="2">Leaf</tissue>
    </source>
</reference>
<dbReference type="SUPFAM" id="SSF49599">
    <property type="entry name" value="TRAF domain-like"/>
    <property type="match status" value="4"/>
</dbReference>
<dbReference type="InterPro" id="IPR002083">
    <property type="entry name" value="MATH/TRAF_dom"/>
</dbReference>
<accession>A0A8S9I993</accession>
<dbReference type="SMART" id="SM00061">
    <property type="entry name" value="MATH"/>
    <property type="match status" value="4"/>
</dbReference>
<dbReference type="Gene3D" id="2.60.210.10">
    <property type="entry name" value="Apoptosis, Tumor Necrosis Factor Receptor Associated Protein 2, Chain A"/>
    <property type="match status" value="4"/>
</dbReference>
<dbReference type="PROSITE" id="PS50144">
    <property type="entry name" value="MATH"/>
    <property type="match status" value="3"/>
</dbReference>
<protein>
    <recommendedName>
        <fullName evidence="1">MATH domain-containing protein</fullName>
    </recommendedName>
</protein>
<dbReference type="PANTHER" id="PTHR46162:SF40">
    <property type="entry name" value="TRAF-LIKE FAMILY PROTEIN"/>
    <property type="match status" value="1"/>
</dbReference>
<dbReference type="AlphaFoldDB" id="A0A8S9I993"/>
<evidence type="ECO:0000313" key="3">
    <source>
        <dbReference type="Proteomes" id="UP000712281"/>
    </source>
</evidence>
<dbReference type="InterPro" id="IPR008974">
    <property type="entry name" value="TRAF-like"/>
</dbReference>
<dbReference type="Pfam" id="PF22486">
    <property type="entry name" value="MATH_2"/>
    <property type="match status" value="3"/>
</dbReference>
<name>A0A8S9I993_BRACR</name>
<dbReference type="Proteomes" id="UP000712281">
    <property type="component" value="Unassembled WGS sequence"/>
</dbReference>
<feature type="domain" description="MATH" evidence="1">
    <location>
        <begin position="16"/>
        <end position="139"/>
    </location>
</feature>
<evidence type="ECO:0000313" key="2">
    <source>
        <dbReference type="EMBL" id="KAF2566023.1"/>
    </source>
</evidence>
<dbReference type="PANTHER" id="PTHR46162">
    <property type="entry name" value="TRAF-LIKE FAMILY PROTEIN"/>
    <property type="match status" value="1"/>
</dbReference>
<sequence length="562" mass="64127">MGLTSLEDNIKYKKRNNSHLMLVDGMSTLMTKSAKNCQSMDFHAFGLKWKFSIHVDLVKDYLSAFLTIADEKCTGSNWRVTCSFKLSVVSQTGALDICTESVFSFDSNNVSWGVIKLISQEMLKQNFIVNDKAVFCAEITGVTALFLNVIINTFSPTMGTAERVKLMKVSRNNSRFTWKITQFSSFSGESHSSYEFTCGPRRWYLEMYPKGYLEGKGNSLSLFLHASDFVSKAPVEAISAIYKLRVLDQHKRNHHEIDASHRFTSINTRWGFNKFLELEELHKASNGFLVNDAIYIGVEFKFMKFTIRLDPVKDYLSAFLTVGDENFPGSKWAIWCRFELSVVSQTGAINTRIDSMIAFNSTNASSEVISLISQEMLKQKFIVNDKAVFCAQIIRVIPIFPEDVIKRFGPAMGTAERVKPIKVSRNNSRFTWKITQFSSFSGESHSSYEFTCGPRRWYLEMYPKGYLKGKGNSLSLFLHASDFVSKAPVEATSAIYKLRVLNQHKRNHHEINTAHRFTSNTRWGFDKFLELEKLHKASNGFLVNDAIYIGVEFLSMATREYL</sequence>
<comment type="caution">
    <text evidence="2">The sequence shown here is derived from an EMBL/GenBank/DDBJ whole genome shotgun (WGS) entry which is preliminary data.</text>
</comment>
<evidence type="ECO:0000259" key="1">
    <source>
        <dbReference type="PROSITE" id="PS50144"/>
    </source>
</evidence>
<feature type="domain" description="MATH" evidence="1">
    <location>
        <begin position="427"/>
        <end position="553"/>
    </location>
</feature>
<gene>
    <name evidence="2" type="ORF">F2Q68_00024623</name>
</gene>